<protein>
    <submittedName>
        <fullName evidence="1">Uncharacterized protein</fullName>
    </submittedName>
</protein>
<dbReference type="RefSeq" id="WP_017491910.1">
    <property type="nucleotide sequence ID" value="NZ_JAJGAT010000025.1"/>
</dbReference>
<dbReference type="EMBL" id="MRWE01000048">
    <property type="protein sequence ID" value="ORJ23604.1"/>
    <property type="molecule type" value="Genomic_DNA"/>
</dbReference>
<keyword evidence="2" id="KW-1185">Reference proteome</keyword>
<name>A0A1X0WA12_9GAMM</name>
<organism evidence="1 2">
    <name type="scientific">Rouxiella badensis</name>
    <dbReference type="NCBI Taxonomy" id="1646377"/>
    <lineage>
        <taxon>Bacteria</taxon>
        <taxon>Pseudomonadati</taxon>
        <taxon>Pseudomonadota</taxon>
        <taxon>Gammaproteobacteria</taxon>
        <taxon>Enterobacterales</taxon>
        <taxon>Yersiniaceae</taxon>
        <taxon>Rouxiella</taxon>
    </lineage>
</organism>
<comment type="caution">
    <text evidence="1">The sequence shown here is derived from an EMBL/GenBank/DDBJ whole genome shotgun (WGS) entry which is preliminary data.</text>
</comment>
<dbReference type="AlphaFoldDB" id="A0A1X0WA12"/>
<evidence type="ECO:0000313" key="2">
    <source>
        <dbReference type="Proteomes" id="UP000192536"/>
    </source>
</evidence>
<accession>A0A1X0WA12</accession>
<reference evidence="1 2" key="1">
    <citation type="journal article" date="2017" name="Int. J. Syst. Evol. Microbiol.">
        <title>Rouxiella badensis sp. nov. and Rouxiella silvae sp. nov. isolated from peat bog soil in Germany and emendation of the genus description.</title>
        <authorList>
            <person name="Le Fleche-Mateos A."/>
            <person name="Kugler J.H."/>
            <person name="Hansen S.H."/>
            <person name="Syldatk C."/>
            <person name="Hausmann R."/>
            <person name="Lomprez F."/>
            <person name="Vandenbogaert M."/>
            <person name="Manuguerra J.C."/>
            <person name="Grimont P.A."/>
        </authorList>
    </citation>
    <scope>NUCLEOTIDE SEQUENCE [LARGE SCALE GENOMIC DNA]</scope>
    <source>
        <strain evidence="1 2">DSM 100043</strain>
    </source>
</reference>
<evidence type="ECO:0000313" key="1">
    <source>
        <dbReference type="EMBL" id="ORJ23604.1"/>
    </source>
</evidence>
<gene>
    <name evidence="1" type="ORF">BS640_20655</name>
</gene>
<dbReference type="Proteomes" id="UP000192536">
    <property type="component" value="Unassembled WGS sequence"/>
</dbReference>
<sequence length="74" mass="8376">MRTSGHIGHKENSNYWNTLRKSLLNETCQRGGVYTENPVKMQNENKVKAVSNSEYHANPAQYEYGCSKKGLAIT</sequence>
<proteinExistence type="predicted"/>